<feature type="compositionally biased region" description="Low complexity" evidence="1">
    <location>
        <begin position="20"/>
        <end position="35"/>
    </location>
</feature>
<proteinExistence type="predicted"/>
<evidence type="ECO:0000313" key="2">
    <source>
        <dbReference type="EMBL" id="QXE24072.1"/>
    </source>
</evidence>
<reference evidence="2" key="1">
    <citation type="submission" date="2017-04" db="EMBL/GenBank/DDBJ databases">
        <title>Genome deletions in a multicellular cyanobacterial endosymbiont for morphological adaptation in marine diatoms.</title>
        <authorList>
            <person name="Wang Y."/>
            <person name="Gao H."/>
            <person name="Li R."/>
            <person name="Xu X."/>
        </authorList>
    </citation>
    <scope>NUCLEOTIDE SEQUENCE</scope>
    <source>
        <strain evidence="2">FACHB 800</strain>
    </source>
</reference>
<organism evidence="2 3">
    <name type="scientific">Richelia sinica FACHB-800</name>
    <dbReference type="NCBI Taxonomy" id="1357546"/>
    <lineage>
        <taxon>Bacteria</taxon>
        <taxon>Bacillati</taxon>
        <taxon>Cyanobacteriota</taxon>
        <taxon>Cyanophyceae</taxon>
        <taxon>Nostocales</taxon>
        <taxon>Nostocaceae</taxon>
        <taxon>Richelia</taxon>
    </lineage>
</organism>
<feature type="region of interest" description="Disordered" evidence="1">
    <location>
        <begin position="158"/>
        <end position="187"/>
    </location>
</feature>
<protein>
    <submittedName>
        <fullName evidence="2">Uncharacterized protein</fullName>
    </submittedName>
</protein>
<dbReference type="KEGG" id="rsin:B6N60_02775"/>
<sequence>MVSCGNSSADADKETKIDAVSQSQPQTTTQPVTNSEPEDKETEESESANSENQEEETQLANNTTTRENNKSKNKPVKQLQVGTVTELVNGDLLCYATLVDDKGTPHNVGASFEICADSAKYLNKKVRVSYEIASVNDCESAEPCGKTRKESIITKMDVIDEKSSEKSSTDSQNQAKNSDSQTLSNGEWTITIGNSDSWTGVNGTGNLSYKGCDAKGKCLNLTGGKVVCRDGKCLTGWANGDYTYVLEQPMSEDSNNSSEETTLTVRKGDNEILKATGFKSVPAN</sequence>
<feature type="compositionally biased region" description="Polar residues" evidence="1">
    <location>
        <begin position="172"/>
        <end position="187"/>
    </location>
</feature>
<dbReference type="Proteomes" id="UP000683511">
    <property type="component" value="Chromosome"/>
</dbReference>
<feature type="region of interest" description="Disordered" evidence="1">
    <location>
        <begin position="1"/>
        <end position="77"/>
    </location>
</feature>
<accession>A0A975Y5C5</accession>
<evidence type="ECO:0000313" key="3">
    <source>
        <dbReference type="Proteomes" id="UP000683511"/>
    </source>
</evidence>
<dbReference type="EMBL" id="CP021056">
    <property type="protein sequence ID" value="QXE24072.1"/>
    <property type="molecule type" value="Genomic_DNA"/>
</dbReference>
<evidence type="ECO:0000256" key="1">
    <source>
        <dbReference type="SAM" id="MobiDB-lite"/>
    </source>
</evidence>
<feature type="compositionally biased region" description="Basic and acidic residues" evidence="1">
    <location>
        <begin position="158"/>
        <end position="168"/>
    </location>
</feature>
<dbReference type="AlphaFoldDB" id="A0A975Y5C5"/>
<name>A0A975Y5C5_9NOST</name>
<feature type="compositionally biased region" description="Acidic residues" evidence="1">
    <location>
        <begin position="36"/>
        <end position="57"/>
    </location>
</feature>
<keyword evidence="3" id="KW-1185">Reference proteome</keyword>
<gene>
    <name evidence="2" type="ORF">B6N60_02775</name>
</gene>